<comment type="caution">
    <text evidence="1">The sequence shown here is derived from an EMBL/GenBank/DDBJ whole genome shotgun (WGS) entry which is preliminary data.</text>
</comment>
<evidence type="ECO:0000313" key="2">
    <source>
        <dbReference type="Proteomes" id="UP000666915"/>
    </source>
</evidence>
<dbReference type="EMBL" id="JAGEOK010000004">
    <property type="protein sequence ID" value="MBO2437304.1"/>
    <property type="molecule type" value="Genomic_DNA"/>
</dbReference>
<dbReference type="Proteomes" id="UP000666915">
    <property type="component" value="Unassembled WGS sequence"/>
</dbReference>
<organism evidence="1 2">
    <name type="scientific">Actinomadura nitritigenes</name>
    <dbReference type="NCBI Taxonomy" id="134602"/>
    <lineage>
        <taxon>Bacteria</taxon>
        <taxon>Bacillati</taxon>
        <taxon>Actinomycetota</taxon>
        <taxon>Actinomycetes</taxon>
        <taxon>Streptosporangiales</taxon>
        <taxon>Thermomonosporaceae</taxon>
        <taxon>Actinomadura</taxon>
    </lineage>
</organism>
<dbReference type="RefSeq" id="WP_208265644.1">
    <property type="nucleotide sequence ID" value="NZ_BAAAGM010000045.1"/>
</dbReference>
<evidence type="ECO:0000313" key="1">
    <source>
        <dbReference type="EMBL" id="MBO2437304.1"/>
    </source>
</evidence>
<keyword evidence="2" id="KW-1185">Reference proteome</keyword>
<name>A0ABS3QV82_9ACTN</name>
<accession>A0ABS3QV82</accession>
<gene>
    <name evidence="1" type="ORF">J4557_07205</name>
</gene>
<reference evidence="1 2" key="1">
    <citation type="submission" date="2021-03" db="EMBL/GenBank/DDBJ databases">
        <authorList>
            <person name="Kanchanasin P."/>
            <person name="Saeng-In P."/>
            <person name="Phongsopitanun W."/>
            <person name="Yuki M."/>
            <person name="Kudo T."/>
            <person name="Ohkuma M."/>
            <person name="Tanasupawat S."/>
        </authorList>
    </citation>
    <scope>NUCLEOTIDE SEQUENCE [LARGE SCALE GENOMIC DNA]</scope>
    <source>
        <strain evidence="1 2">L46</strain>
    </source>
</reference>
<proteinExistence type="predicted"/>
<protein>
    <submittedName>
        <fullName evidence="1">Uncharacterized protein</fullName>
    </submittedName>
</protein>
<sequence length="95" mass="11036">MDLAEWRPRAIVLEATVPLTSRPSHYEWEPEVLPAGYDVALFDRLDRFYARDDGPELRERMSVPANVLDNCIPYRWVLRLGPGGSEMQVVLHERQ</sequence>